<dbReference type="GO" id="GO:0050897">
    <property type="term" value="F:cobalt ion binding"/>
    <property type="evidence" value="ECO:0007669"/>
    <property type="project" value="TreeGrafter"/>
</dbReference>
<dbReference type="Gene3D" id="3.30.460.20">
    <property type="entry name" value="CorA soluble domain-like"/>
    <property type="match status" value="1"/>
</dbReference>
<dbReference type="Pfam" id="PF01544">
    <property type="entry name" value="CorA"/>
    <property type="match status" value="1"/>
</dbReference>
<dbReference type="CDD" id="cd12834">
    <property type="entry name" value="ZntB_u1"/>
    <property type="match status" value="1"/>
</dbReference>
<evidence type="ECO:0000256" key="9">
    <source>
        <dbReference type="ARBA" id="ARBA00023065"/>
    </source>
</evidence>
<comment type="subcellular location">
    <subcellularLocation>
        <location evidence="1">Cell membrane</location>
        <topology evidence="1">Multi-pass membrane protein</topology>
    </subcellularLocation>
</comment>
<keyword evidence="3" id="KW-0813">Transport</keyword>
<evidence type="ECO:0000256" key="5">
    <source>
        <dbReference type="ARBA" id="ARBA00022519"/>
    </source>
</evidence>
<proteinExistence type="inferred from homology"/>
<keyword evidence="6 12" id="KW-0812">Transmembrane</keyword>
<dbReference type="InterPro" id="IPR045863">
    <property type="entry name" value="CorA_TM1_TM2"/>
</dbReference>
<dbReference type="SUPFAM" id="SSF144083">
    <property type="entry name" value="Magnesium transport protein CorA, transmembrane region"/>
    <property type="match status" value="1"/>
</dbReference>
<evidence type="ECO:0000256" key="1">
    <source>
        <dbReference type="ARBA" id="ARBA00004651"/>
    </source>
</evidence>
<dbReference type="InterPro" id="IPR045861">
    <property type="entry name" value="CorA_cytoplasmic_dom"/>
</dbReference>
<keyword evidence="14" id="KW-1185">Reference proteome</keyword>
<keyword evidence="4" id="KW-1003">Cell membrane</keyword>
<evidence type="ECO:0000256" key="3">
    <source>
        <dbReference type="ARBA" id="ARBA00022448"/>
    </source>
</evidence>
<evidence type="ECO:0000256" key="6">
    <source>
        <dbReference type="ARBA" id="ARBA00022692"/>
    </source>
</evidence>
<dbReference type="KEGG" id="rhg:EXZ61_17820"/>
<keyword evidence="5" id="KW-0997">Cell inner membrane</keyword>
<sequence>MANNTPNPTYGADTSGLIYGFQFNPDGHAVALDAAAALRWLNSEQVASQGGFVWLHFNMAHASTEKWLRENLQLSGVFHESLKDGSRSTRVELDDDTLVAVVNDVHYDFAFEPSDISTLWLSVGRNLVVSARLQPLRSIDRLRDAVRKGATVRSSVALLVHLMHDQGDVLVDIVRGTTARVDGIEDKLLAGRLETKRADLGSLRRLLVRLQRLLAPEPAALFRLLRKPPAWIQEEDLEDLRQSTEEFNVALSDMAALQERIKLLQEEIAGRVAEANNRSLFVLTIVTVLALPINIIAGLLGMNVGGVPFNEHPHGFWIVIAIIVTFTAIAAWIAFRKTKE</sequence>
<dbReference type="EMBL" id="CP036282">
    <property type="protein sequence ID" value="QDL55881.1"/>
    <property type="molecule type" value="Genomic_DNA"/>
</dbReference>
<name>A0A515ETA5_9BURK</name>
<comment type="similarity">
    <text evidence="2">Belongs to the CorA metal ion transporter (MIT) (TC 1.A.35) family.</text>
</comment>
<feature type="transmembrane region" description="Helical" evidence="12">
    <location>
        <begin position="280"/>
        <end position="302"/>
    </location>
</feature>
<evidence type="ECO:0000256" key="2">
    <source>
        <dbReference type="ARBA" id="ARBA00009765"/>
    </source>
</evidence>
<reference evidence="14" key="1">
    <citation type="submission" date="2019-02" db="EMBL/GenBank/DDBJ databases">
        <title>Complete genome sequence of Rhodoferax sp. Gr-4.</title>
        <authorList>
            <person name="Jin L."/>
        </authorList>
    </citation>
    <scope>NUCLEOTIDE SEQUENCE [LARGE SCALE GENOMIC DNA]</scope>
    <source>
        <strain evidence="14">Gr-4</strain>
    </source>
</reference>
<dbReference type="PANTHER" id="PTHR46494:SF3">
    <property type="entry name" value="ZINC TRANSPORT PROTEIN ZNTB"/>
    <property type="match status" value="1"/>
</dbReference>
<keyword evidence="10 12" id="KW-0472">Membrane</keyword>
<evidence type="ECO:0000256" key="4">
    <source>
        <dbReference type="ARBA" id="ARBA00022475"/>
    </source>
</evidence>
<evidence type="ECO:0000256" key="7">
    <source>
        <dbReference type="ARBA" id="ARBA00022833"/>
    </source>
</evidence>
<dbReference type="SUPFAM" id="SSF143865">
    <property type="entry name" value="CorA soluble domain-like"/>
    <property type="match status" value="1"/>
</dbReference>
<dbReference type="AlphaFoldDB" id="A0A515ETA5"/>
<feature type="coiled-coil region" evidence="11">
    <location>
        <begin position="247"/>
        <end position="274"/>
    </location>
</feature>
<dbReference type="Proteomes" id="UP000317365">
    <property type="component" value="Chromosome"/>
</dbReference>
<reference evidence="14" key="2">
    <citation type="journal article" date="2020" name="Int. J. Syst. Evol. Microbiol.">
        <title>Genomic insights into a novel species Rhodoferax aquaticus sp. nov., isolated from freshwater.</title>
        <authorList>
            <person name="Li T."/>
            <person name="Zhuo Y."/>
            <person name="Jin C.Z."/>
            <person name="Wu X."/>
            <person name="Ko S.R."/>
            <person name="Jin F.J."/>
            <person name="Ahn C.Y."/>
            <person name="Oh H.M."/>
            <person name="Lee H.G."/>
            <person name="Jin L."/>
        </authorList>
    </citation>
    <scope>NUCLEOTIDE SEQUENCE [LARGE SCALE GENOMIC DNA]</scope>
    <source>
        <strain evidence="14">Gr-4</strain>
    </source>
</reference>
<dbReference type="PANTHER" id="PTHR46494">
    <property type="entry name" value="CORA FAMILY METAL ION TRANSPORTER (EUROFUNG)"/>
    <property type="match status" value="1"/>
</dbReference>
<keyword evidence="7" id="KW-0862">Zinc</keyword>
<evidence type="ECO:0000256" key="12">
    <source>
        <dbReference type="SAM" id="Phobius"/>
    </source>
</evidence>
<feature type="transmembrane region" description="Helical" evidence="12">
    <location>
        <begin position="314"/>
        <end position="335"/>
    </location>
</feature>
<organism evidence="13 14">
    <name type="scientific">Rhodoferax aquaticus</name>
    <dbReference type="NCBI Taxonomy" id="2527691"/>
    <lineage>
        <taxon>Bacteria</taxon>
        <taxon>Pseudomonadati</taxon>
        <taxon>Pseudomonadota</taxon>
        <taxon>Betaproteobacteria</taxon>
        <taxon>Burkholderiales</taxon>
        <taxon>Comamonadaceae</taxon>
        <taxon>Rhodoferax</taxon>
    </lineage>
</organism>
<protein>
    <submittedName>
        <fullName evidence="13">Magnesium transporter CorA</fullName>
    </submittedName>
</protein>
<accession>A0A515ETA5</accession>
<gene>
    <name evidence="13" type="ORF">EXZ61_17820</name>
</gene>
<keyword evidence="8 12" id="KW-1133">Transmembrane helix</keyword>
<dbReference type="GO" id="GO:0000287">
    <property type="term" value="F:magnesium ion binding"/>
    <property type="evidence" value="ECO:0007669"/>
    <property type="project" value="TreeGrafter"/>
</dbReference>
<keyword evidence="9" id="KW-0406">Ion transport</keyword>
<dbReference type="Gene3D" id="1.20.58.340">
    <property type="entry name" value="Magnesium transport protein CorA, transmembrane region"/>
    <property type="match status" value="2"/>
</dbReference>
<evidence type="ECO:0000313" key="13">
    <source>
        <dbReference type="EMBL" id="QDL55881.1"/>
    </source>
</evidence>
<evidence type="ECO:0000313" key="14">
    <source>
        <dbReference type="Proteomes" id="UP000317365"/>
    </source>
</evidence>
<dbReference type="GO" id="GO:0015087">
    <property type="term" value="F:cobalt ion transmembrane transporter activity"/>
    <property type="evidence" value="ECO:0007669"/>
    <property type="project" value="TreeGrafter"/>
</dbReference>
<dbReference type="GO" id="GO:0005886">
    <property type="term" value="C:plasma membrane"/>
    <property type="evidence" value="ECO:0007669"/>
    <property type="project" value="UniProtKB-SubCell"/>
</dbReference>
<dbReference type="GO" id="GO:0015095">
    <property type="term" value="F:magnesium ion transmembrane transporter activity"/>
    <property type="evidence" value="ECO:0007669"/>
    <property type="project" value="TreeGrafter"/>
</dbReference>
<keyword evidence="11" id="KW-0175">Coiled coil</keyword>
<evidence type="ECO:0000256" key="8">
    <source>
        <dbReference type="ARBA" id="ARBA00022989"/>
    </source>
</evidence>
<dbReference type="InterPro" id="IPR002523">
    <property type="entry name" value="MgTranspt_CorA/ZnTranspt_ZntB"/>
</dbReference>
<dbReference type="RefSeq" id="WP_142813033.1">
    <property type="nucleotide sequence ID" value="NZ_CP036282.1"/>
</dbReference>
<evidence type="ECO:0000256" key="11">
    <source>
        <dbReference type="SAM" id="Coils"/>
    </source>
</evidence>
<evidence type="ECO:0000256" key="10">
    <source>
        <dbReference type="ARBA" id="ARBA00023136"/>
    </source>
</evidence>